<proteinExistence type="predicted"/>
<dbReference type="AlphaFoldDB" id="X1DNN4"/>
<comment type="caution">
    <text evidence="1">The sequence shown here is derived from an EMBL/GenBank/DDBJ whole genome shotgun (WGS) entry which is preliminary data.</text>
</comment>
<name>X1DNN4_9ZZZZ</name>
<protein>
    <submittedName>
        <fullName evidence="1">Uncharacterized protein</fullName>
    </submittedName>
</protein>
<evidence type="ECO:0000313" key="1">
    <source>
        <dbReference type="EMBL" id="GAH21807.1"/>
    </source>
</evidence>
<feature type="non-terminal residue" evidence="1">
    <location>
        <position position="1"/>
    </location>
</feature>
<sequence>FYCELSYSDIFTTIDSDIIHLMDKKDIDPLYAIHKE</sequence>
<gene>
    <name evidence="1" type="ORF">S01H4_67315</name>
</gene>
<accession>X1DNN4</accession>
<dbReference type="EMBL" id="BART01042268">
    <property type="protein sequence ID" value="GAH21807.1"/>
    <property type="molecule type" value="Genomic_DNA"/>
</dbReference>
<reference evidence="1" key="1">
    <citation type="journal article" date="2014" name="Front. Microbiol.">
        <title>High frequency of phylogenetically diverse reductive dehalogenase-homologous genes in deep subseafloor sedimentary metagenomes.</title>
        <authorList>
            <person name="Kawai M."/>
            <person name="Futagami T."/>
            <person name="Toyoda A."/>
            <person name="Takaki Y."/>
            <person name="Nishi S."/>
            <person name="Hori S."/>
            <person name="Arai W."/>
            <person name="Tsubouchi T."/>
            <person name="Morono Y."/>
            <person name="Uchiyama I."/>
            <person name="Ito T."/>
            <person name="Fujiyama A."/>
            <person name="Inagaki F."/>
            <person name="Takami H."/>
        </authorList>
    </citation>
    <scope>NUCLEOTIDE SEQUENCE</scope>
    <source>
        <strain evidence="1">Expedition CK06-06</strain>
    </source>
</reference>
<organism evidence="1">
    <name type="scientific">marine sediment metagenome</name>
    <dbReference type="NCBI Taxonomy" id="412755"/>
    <lineage>
        <taxon>unclassified sequences</taxon>
        <taxon>metagenomes</taxon>
        <taxon>ecological metagenomes</taxon>
    </lineage>
</organism>
<feature type="non-terminal residue" evidence="1">
    <location>
        <position position="36"/>
    </location>
</feature>